<proteinExistence type="predicted"/>
<sequence length="88" mass="10200">MSPSTIHRRHRLGAYICKIVQITDKPSGNRFINTANYLTIDRFSDSRFNLNYNYGNLSIKESFLLEYILLHNTEGIQGMVADIIEYRG</sequence>
<reference evidence="1 2" key="1">
    <citation type="submission" date="2021-06" db="EMBL/GenBank/DDBJ databases">
        <title>Caerostris extrusa draft genome.</title>
        <authorList>
            <person name="Kono N."/>
            <person name="Arakawa K."/>
        </authorList>
    </citation>
    <scope>NUCLEOTIDE SEQUENCE [LARGE SCALE GENOMIC DNA]</scope>
</reference>
<name>A0AAV4M9K8_CAEEX</name>
<dbReference type="Proteomes" id="UP001054945">
    <property type="component" value="Unassembled WGS sequence"/>
</dbReference>
<organism evidence="1 2">
    <name type="scientific">Caerostris extrusa</name>
    <name type="common">Bark spider</name>
    <name type="synonym">Caerostris bankana</name>
    <dbReference type="NCBI Taxonomy" id="172846"/>
    <lineage>
        <taxon>Eukaryota</taxon>
        <taxon>Metazoa</taxon>
        <taxon>Ecdysozoa</taxon>
        <taxon>Arthropoda</taxon>
        <taxon>Chelicerata</taxon>
        <taxon>Arachnida</taxon>
        <taxon>Araneae</taxon>
        <taxon>Araneomorphae</taxon>
        <taxon>Entelegynae</taxon>
        <taxon>Araneoidea</taxon>
        <taxon>Araneidae</taxon>
        <taxon>Caerostris</taxon>
    </lineage>
</organism>
<accession>A0AAV4M9K8</accession>
<dbReference type="EMBL" id="BPLR01019535">
    <property type="protein sequence ID" value="GIX68935.1"/>
    <property type="molecule type" value="Genomic_DNA"/>
</dbReference>
<evidence type="ECO:0000313" key="2">
    <source>
        <dbReference type="Proteomes" id="UP001054945"/>
    </source>
</evidence>
<protein>
    <submittedName>
        <fullName evidence="1">Uncharacterized protein</fullName>
    </submittedName>
</protein>
<keyword evidence="2" id="KW-1185">Reference proteome</keyword>
<gene>
    <name evidence="1" type="ORF">CEXT_109671</name>
</gene>
<comment type="caution">
    <text evidence="1">The sequence shown here is derived from an EMBL/GenBank/DDBJ whole genome shotgun (WGS) entry which is preliminary data.</text>
</comment>
<dbReference type="AlphaFoldDB" id="A0AAV4M9K8"/>
<evidence type="ECO:0000313" key="1">
    <source>
        <dbReference type="EMBL" id="GIX68935.1"/>
    </source>
</evidence>